<evidence type="ECO:0000313" key="1">
    <source>
        <dbReference type="EMBL" id="MDI4647234.1"/>
    </source>
</evidence>
<evidence type="ECO:0000313" key="2">
    <source>
        <dbReference type="Proteomes" id="UP001161691"/>
    </source>
</evidence>
<gene>
    <name evidence="1" type="ORF">KB449_19820</name>
</gene>
<reference evidence="1" key="1">
    <citation type="submission" date="2023-04" db="EMBL/GenBank/DDBJ databases">
        <title>Comparative genomic analysis of Cohnella hashimotonis sp. nov., isolated from the International Space Station.</title>
        <authorList>
            <person name="Venkateswaran K."/>
            <person name="Simpson A."/>
        </authorList>
    </citation>
    <scope>NUCLEOTIDE SEQUENCE</scope>
    <source>
        <strain evidence="1">F6_2S_P_1</strain>
    </source>
</reference>
<dbReference type="EMBL" id="JAGRPV010000001">
    <property type="protein sequence ID" value="MDI4647234.1"/>
    <property type="molecule type" value="Genomic_DNA"/>
</dbReference>
<proteinExistence type="predicted"/>
<comment type="caution">
    <text evidence="1">The sequence shown here is derived from an EMBL/GenBank/DDBJ whole genome shotgun (WGS) entry which is preliminary data.</text>
</comment>
<dbReference type="Proteomes" id="UP001161691">
    <property type="component" value="Unassembled WGS sequence"/>
</dbReference>
<keyword evidence="2" id="KW-1185">Reference proteome</keyword>
<name>A0ABT6TKI2_9BACL</name>
<protein>
    <submittedName>
        <fullName evidence="1">Uncharacterized protein</fullName>
    </submittedName>
</protein>
<accession>A0ABT6TKI2</accession>
<sequence>MMERLGFSVALFAALAVAQGASVRKMRGKELAAYALLLLPVLYQDAIYVIHAGWPSLPDLMSILLKPPAAAIDRYLSSGEAG</sequence>
<organism evidence="1 2">
    <name type="scientific">Cohnella hashimotonis</name>
    <dbReference type="NCBI Taxonomy" id="2826895"/>
    <lineage>
        <taxon>Bacteria</taxon>
        <taxon>Bacillati</taxon>
        <taxon>Bacillota</taxon>
        <taxon>Bacilli</taxon>
        <taxon>Bacillales</taxon>
        <taxon>Paenibacillaceae</taxon>
        <taxon>Cohnella</taxon>
    </lineage>
</organism>
<dbReference type="RefSeq" id="WP_282910012.1">
    <property type="nucleotide sequence ID" value="NZ_JAGRPV010000001.1"/>
</dbReference>